<evidence type="ECO:0000313" key="3">
    <source>
        <dbReference type="Proteomes" id="UP000252631"/>
    </source>
</evidence>
<reference evidence="2 3" key="1">
    <citation type="submission" date="2017-08" db="EMBL/GenBank/DDBJ databases">
        <authorList>
            <person name="de Groot N.N."/>
        </authorList>
    </citation>
    <scope>NUCLEOTIDE SEQUENCE [LARGE SCALE GENOMIC DNA]</scope>
    <source>
        <strain evidence="2 3">JA575</strain>
    </source>
</reference>
<dbReference type="AlphaFoldDB" id="A0A336JUG1"/>
<dbReference type="Proteomes" id="UP000256343">
    <property type="component" value="Unassembled WGS sequence"/>
</dbReference>
<evidence type="ECO:0000313" key="1">
    <source>
        <dbReference type="EMBL" id="RED25556.1"/>
    </source>
</evidence>
<sequence length="86" mass="9545">MNQRRNSQPADVLSKTPPLLVRVRNIVVRDGTLFVSFEGMNSWYAVPPHLETIIRQAAADRTALAITTTPNEVATAEQTSQEHGRC</sequence>
<accession>A0A336JUG1</accession>
<dbReference type="EMBL" id="QRDT01000031">
    <property type="protein sequence ID" value="RED25556.1"/>
    <property type="molecule type" value="Genomic_DNA"/>
</dbReference>
<proteinExistence type="predicted"/>
<protein>
    <submittedName>
        <fullName evidence="2">Uncharacterized protein</fullName>
    </submittedName>
</protein>
<organism evidence="2 3">
    <name type="scientific">Rhodopseudomonas pentothenatexigens</name>
    <dbReference type="NCBI Taxonomy" id="999699"/>
    <lineage>
        <taxon>Bacteria</taxon>
        <taxon>Pseudomonadati</taxon>
        <taxon>Pseudomonadota</taxon>
        <taxon>Alphaproteobacteria</taxon>
        <taxon>Hyphomicrobiales</taxon>
        <taxon>Nitrobacteraceae</taxon>
        <taxon>Rhodopseudomonas</taxon>
    </lineage>
</organism>
<gene>
    <name evidence="1" type="ORF">BJ125_13124</name>
    <name evidence="2" type="ORF">SAMN05892882_13124</name>
</gene>
<evidence type="ECO:0000313" key="2">
    <source>
        <dbReference type="EMBL" id="SSW93168.1"/>
    </source>
</evidence>
<keyword evidence="4" id="KW-1185">Reference proteome</keyword>
<dbReference type="Proteomes" id="UP000252631">
    <property type="component" value="Unassembled WGS sequence"/>
</dbReference>
<name>A0A336JUG1_9BRAD</name>
<dbReference type="EMBL" id="UFQQ01000031">
    <property type="protein sequence ID" value="SSW93168.1"/>
    <property type="molecule type" value="Genomic_DNA"/>
</dbReference>
<reference evidence="1 4" key="2">
    <citation type="submission" date="2018-07" db="EMBL/GenBank/DDBJ databases">
        <title>Genomic Encyclopedia of Archaeal and Bacterial Type Strains, Phase II (KMG-II): from individual species to whole genera.</title>
        <authorList>
            <person name="Goeker M."/>
        </authorList>
    </citation>
    <scope>NUCLEOTIDE SEQUENCE [LARGE SCALE GENOMIC DNA]</scope>
    <source>
        <strain evidence="1 4">JA575</strain>
    </source>
</reference>
<evidence type="ECO:0000313" key="4">
    <source>
        <dbReference type="Proteomes" id="UP000256343"/>
    </source>
</evidence>